<dbReference type="PANTHER" id="PTHR30349">
    <property type="entry name" value="PHAGE INTEGRASE-RELATED"/>
    <property type="match status" value="1"/>
</dbReference>
<accession>A0A554VBK6</accession>
<dbReference type="EMBL" id="VLNR01000094">
    <property type="protein sequence ID" value="TSE03925.1"/>
    <property type="molecule type" value="Genomic_DNA"/>
</dbReference>
<comment type="similarity">
    <text evidence="1">Belongs to the 'phage' integrase family.</text>
</comment>
<dbReference type="InterPro" id="IPR025269">
    <property type="entry name" value="SAM-like_dom"/>
</dbReference>
<dbReference type="InterPro" id="IPR002104">
    <property type="entry name" value="Integrase_catalytic"/>
</dbReference>
<dbReference type="PROSITE" id="PS51898">
    <property type="entry name" value="TYR_RECOMBINASE"/>
    <property type="match status" value="1"/>
</dbReference>
<evidence type="ECO:0000259" key="6">
    <source>
        <dbReference type="PROSITE" id="PS51898"/>
    </source>
</evidence>
<organism evidence="8 9">
    <name type="scientific">Aquimarina algiphila</name>
    <dbReference type="NCBI Taxonomy" id="2047982"/>
    <lineage>
        <taxon>Bacteria</taxon>
        <taxon>Pseudomonadati</taxon>
        <taxon>Bacteroidota</taxon>
        <taxon>Flavobacteriia</taxon>
        <taxon>Flavobacteriales</taxon>
        <taxon>Flavobacteriaceae</taxon>
        <taxon>Aquimarina</taxon>
    </lineage>
</organism>
<evidence type="ECO:0000313" key="9">
    <source>
        <dbReference type="Proteomes" id="UP000318833"/>
    </source>
</evidence>
<dbReference type="GO" id="GO:0015074">
    <property type="term" value="P:DNA integration"/>
    <property type="evidence" value="ECO:0007669"/>
    <property type="project" value="UniProtKB-KW"/>
</dbReference>
<evidence type="ECO:0000256" key="2">
    <source>
        <dbReference type="ARBA" id="ARBA00022908"/>
    </source>
</evidence>
<dbReference type="Proteomes" id="UP000318833">
    <property type="component" value="Unassembled WGS sequence"/>
</dbReference>
<dbReference type="Gene3D" id="1.10.443.10">
    <property type="entry name" value="Intergrase catalytic core"/>
    <property type="match status" value="1"/>
</dbReference>
<dbReference type="GO" id="GO:0003677">
    <property type="term" value="F:DNA binding"/>
    <property type="evidence" value="ECO:0007669"/>
    <property type="project" value="UniProtKB-UniRule"/>
</dbReference>
<feature type="domain" description="Core-binding (CB)" evidence="7">
    <location>
        <begin position="102"/>
        <end position="185"/>
    </location>
</feature>
<evidence type="ECO:0000256" key="5">
    <source>
        <dbReference type="PROSITE-ProRule" id="PRU01248"/>
    </source>
</evidence>
<proteinExistence type="inferred from homology"/>
<dbReference type="InterPro" id="IPR050090">
    <property type="entry name" value="Tyrosine_recombinase_XerCD"/>
</dbReference>
<reference evidence="8 9" key="1">
    <citation type="submission" date="2019-07" db="EMBL/GenBank/DDBJ databases">
        <title>The draft genome sequence of Aquimarina algiphila M91.</title>
        <authorList>
            <person name="Meng X."/>
        </authorList>
    </citation>
    <scope>NUCLEOTIDE SEQUENCE [LARGE SCALE GENOMIC DNA]</scope>
    <source>
        <strain evidence="8 9">M91</strain>
    </source>
</reference>
<dbReference type="PANTHER" id="PTHR30349:SF64">
    <property type="entry name" value="PROPHAGE INTEGRASE INTD-RELATED"/>
    <property type="match status" value="1"/>
</dbReference>
<evidence type="ECO:0000256" key="3">
    <source>
        <dbReference type="ARBA" id="ARBA00023125"/>
    </source>
</evidence>
<dbReference type="Pfam" id="PF13102">
    <property type="entry name" value="Phage_int_SAM_5"/>
    <property type="match status" value="1"/>
</dbReference>
<sequence length="403" mass="47028">MASVKILLYKSKQNSKGQHPIALRITKDRIPKYKFLEYIKLKDWNEEKREVRQSHHSYKRLNNLIDNEYVRAKNLILDFEAKGKKFTAGQLMTILKGNRDSMTFSKLAEEYLKEKELSNKRGYSSDVSRVEKFKNFLNGDDIHFENITEALLKRYEVYMKANGLKSKTSRANCLSVVRTIFNKAITEGIVDAEYYPFGKRKLKVKPGKTLKIGLDKEEIKKIETLELEEGSTTWHTRNVFLFSFYLAGIRISDTLHLKWNDIQSGRLYYQMGKNEKPDSLELPEKALRILSRYEKYKMNTNDFVFPELKKANLKDPRDIERKINAAATKFNVHLKKIAEKAEINKKITNHISRHSFGNIAGSNIPVQMLQKLYRHSHLSTTIGYQSNFDHTKTDEALNNVLDF</sequence>
<gene>
    <name evidence="8" type="ORF">FOF46_28080</name>
</gene>
<evidence type="ECO:0000256" key="1">
    <source>
        <dbReference type="ARBA" id="ARBA00008857"/>
    </source>
</evidence>
<evidence type="ECO:0000256" key="4">
    <source>
        <dbReference type="ARBA" id="ARBA00023172"/>
    </source>
</evidence>
<dbReference type="InterPro" id="IPR044068">
    <property type="entry name" value="CB"/>
</dbReference>
<dbReference type="AlphaFoldDB" id="A0A554VBK6"/>
<keyword evidence="3 5" id="KW-0238">DNA-binding</keyword>
<evidence type="ECO:0000313" key="8">
    <source>
        <dbReference type="EMBL" id="TSE03925.1"/>
    </source>
</evidence>
<dbReference type="Pfam" id="PF17293">
    <property type="entry name" value="Arm-DNA-bind_5"/>
    <property type="match status" value="1"/>
</dbReference>
<dbReference type="GO" id="GO:0006310">
    <property type="term" value="P:DNA recombination"/>
    <property type="evidence" value="ECO:0007669"/>
    <property type="project" value="UniProtKB-KW"/>
</dbReference>
<evidence type="ECO:0000259" key="7">
    <source>
        <dbReference type="PROSITE" id="PS51900"/>
    </source>
</evidence>
<dbReference type="Pfam" id="PF00589">
    <property type="entry name" value="Phage_integrase"/>
    <property type="match status" value="1"/>
</dbReference>
<dbReference type="InterPro" id="IPR035386">
    <property type="entry name" value="Arm-DNA-bind_5"/>
</dbReference>
<comment type="caution">
    <text evidence="8">The sequence shown here is derived from an EMBL/GenBank/DDBJ whole genome shotgun (WGS) entry which is preliminary data.</text>
</comment>
<dbReference type="OrthoDB" id="1068680at2"/>
<feature type="domain" description="Tyr recombinase" evidence="6">
    <location>
        <begin position="209"/>
        <end position="402"/>
    </location>
</feature>
<dbReference type="RefSeq" id="WP_143918791.1">
    <property type="nucleotide sequence ID" value="NZ_CANMXV010000088.1"/>
</dbReference>
<keyword evidence="4" id="KW-0233">DNA recombination</keyword>
<dbReference type="InterPro" id="IPR013762">
    <property type="entry name" value="Integrase-like_cat_sf"/>
</dbReference>
<dbReference type="PROSITE" id="PS51900">
    <property type="entry name" value="CB"/>
    <property type="match status" value="1"/>
</dbReference>
<name>A0A554VBK6_9FLAO</name>
<keyword evidence="2" id="KW-0229">DNA integration</keyword>
<protein>
    <submittedName>
        <fullName evidence="8">Tyrosine-type recombinase/integrase</fullName>
    </submittedName>
</protein>
<dbReference type="SUPFAM" id="SSF56349">
    <property type="entry name" value="DNA breaking-rejoining enzymes"/>
    <property type="match status" value="1"/>
</dbReference>
<keyword evidence="9" id="KW-1185">Reference proteome</keyword>
<dbReference type="InterPro" id="IPR011010">
    <property type="entry name" value="DNA_brk_join_enz"/>
</dbReference>
<dbReference type="Gene3D" id="1.10.150.130">
    <property type="match status" value="1"/>
</dbReference>
<dbReference type="InterPro" id="IPR010998">
    <property type="entry name" value="Integrase_recombinase_N"/>
</dbReference>